<comment type="caution">
    <text evidence="1">The sequence shown here is derived from an EMBL/GenBank/DDBJ whole genome shotgun (WGS) entry which is preliminary data.</text>
</comment>
<evidence type="ECO:0000313" key="2">
    <source>
        <dbReference type="Proteomes" id="UP000316304"/>
    </source>
</evidence>
<reference evidence="1 2" key="1">
    <citation type="submission" date="2019-02" db="EMBL/GenBank/DDBJ databases">
        <title>Deep-cultivation of Planctomycetes and their phenomic and genomic characterization uncovers novel biology.</title>
        <authorList>
            <person name="Wiegand S."/>
            <person name="Jogler M."/>
            <person name="Boedeker C."/>
            <person name="Pinto D."/>
            <person name="Vollmers J."/>
            <person name="Rivas-Marin E."/>
            <person name="Kohn T."/>
            <person name="Peeters S.H."/>
            <person name="Heuer A."/>
            <person name="Rast P."/>
            <person name="Oberbeckmann S."/>
            <person name="Bunk B."/>
            <person name="Jeske O."/>
            <person name="Meyerdierks A."/>
            <person name="Storesund J.E."/>
            <person name="Kallscheuer N."/>
            <person name="Luecker S."/>
            <person name="Lage O.M."/>
            <person name="Pohl T."/>
            <person name="Merkel B.J."/>
            <person name="Hornburger P."/>
            <person name="Mueller R.-W."/>
            <person name="Bruemmer F."/>
            <person name="Labrenz M."/>
            <person name="Spormann A.M."/>
            <person name="Op Den Camp H."/>
            <person name="Overmann J."/>
            <person name="Amann R."/>
            <person name="Jetten M.S.M."/>
            <person name="Mascher T."/>
            <person name="Medema M.H."/>
            <person name="Devos D.P."/>
            <person name="Kaster A.-K."/>
            <person name="Ovreas L."/>
            <person name="Rohde M."/>
            <person name="Galperin M.Y."/>
            <person name="Jogler C."/>
        </authorList>
    </citation>
    <scope>NUCLEOTIDE SEQUENCE [LARGE SCALE GENOMIC DNA]</scope>
    <source>
        <strain evidence="1 2">Pla52o</strain>
    </source>
</reference>
<dbReference type="AlphaFoldDB" id="A0A5C6CDJ7"/>
<sequence>MRIIGSTVKGGRAGLKLHEVIGDHDRRGMGVATNGALGSPAACVRRISVFSSTDAAEIGSDRAEMRVSCQYRSCSVERSRRRETHFALAR</sequence>
<keyword evidence="2" id="KW-1185">Reference proteome</keyword>
<accession>A0A5C6CDJ7</accession>
<gene>
    <name evidence="1" type="ORF">Pla52o_24760</name>
</gene>
<evidence type="ECO:0000313" key="1">
    <source>
        <dbReference type="EMBL" id="TWU22943.1"/>
    </source>
</evidence>
<proteinExistence type="predicted"/>
<dbReference type="Proteomes" id="UP000316304">
    <property type="component" value="Unassembled WGS sequence"/>
</dbReference>
<dbReference type="EMBL" id="SJPT01000004">
    <property type="protein sequence ID" value="TWU22943.1"/>
    <property type="molecule type" value="Genomic_DNA"/>
</dbReference>
<protein>
    <submittedName>
        <fullName evidence="1">Uncharacterized protein</fullName>
    </submittedName>
</protein>
<name>A0A5C6CDJ7_9BACT</name>
<organism evidence="1 2">
    <name type="scientific">Novipirellula galeiformis</name>
    <dbReference type="NCBI Taxonomy" id="2528004"/>
    <lineage>
        <taxon>Bacteria</taxon>
        <taxon>Pseudomonadati</taxon>
        <taxon>Planctomycetota</taxon>
        <taxon>Planctomycetia</taxon>
        <taxon>Pirellulales</taxon>
        <taxon>Pirellulaceae</taxon>
        <taxon>Novipirellula</taxon>
    </lineage>
</organism>